<accession>A0A6P1QT44</accession>
<dbReference type="KEGG" id="bcad:DBX24_02630"/>
<organism evidence="1 2">
    <name type="scientific">Bergeyella cardium</name>
    <dbReference type="NCBI Taxonomy" id="1585976"/>
    <lineage>
        <taxon>Bacteria</taxon>
        <taxon>Pseudomonadati</taxon>
        <taxon>Bacteroidota</taxon>
        <taxon>Flavobacteriia</taxon>
        <taxon>Flavobacteriales</taxon>
        <taxon>Weeksellaceae</taxon>
        <taxon>Bergeyella</taxon>
    </lineage>
</organism>
<name>A0A6P1QT44_9FLAO</name>
<keyword evidence="2" id="KW-1185">Reference proteome</keyword>
<evidence type="ECO:0000313" key="1">
    <source>
        <dbReference type="EMBL" id="QHN64865.1"/>
    </source>
</evidence>
<reference evidence="1 2" key="1">
    <citation type="submission" date="2018-04" db="EMBL/GenBank/DDBJ databases">
        <title>Characteristic and Complete Genome Sequencing of A Novel Member of Infective Endocarditis Causative Bacteria: Bergeyella cardium QL-PH.</title>
        <authorList>
            <person name="Pan H."/>
            <person name="Sun E."/>
            <person name="Zhang Y."/>
        </authorList>
    </citation>
    <scope>NUCLEOTIDE SEQUENCE [LARGE SCALE GENOMIC DNA]</scope>
    <source>
        <strain evidence="1 2">HPQL</strain>
    </source>
</reference>
<dbReference type="EMBL" id="CP029149">
    <property type="protein sequence ID" value="QHN64865.1"/>
    <property type="molecule type" value="Genomic_DNA"/>
</dbReference>
<dbReference type="Proteomes" id="UP000464318">
    <property type="component" value="Chromosome"/>
</dbReference>
<evidence type="ECO:0000313" key="2">
    <source>
        <dbReference type="Proteomes" id="UP000464318"/>
    </source>
</evidence>
<gene>
    <name evidence="1" type="ORF">DBX24_02630</name>
</gene>
<proteinExistence type="predicted"/>
<dbReference type="RefSeq" id="WP_160223898.1">
    <property type="nucleotide sequence ID" value="NZ_CP029149.1"/>
</dbReference>
<sequence length="222" mass="26272">MQTTSKALTKSSEVQPTTLMVLQTCTDNKQAFNQLAKMEQTLTIRQSIEQKGLICQQGDKVSVIRQIIRIVEYFLTITGKELESFQIQVLAGDLYEKFSTDTIEDIVLMLKKARQGDFGKLYRFDTFEMMNWANAYLEEKAKEREKIHYEQKTKENGARQESEGKYFHQLSKKVQERFRKMIKPLPEKEPFLPMKATEMMTEEKRRKEIYKLMEDDKNNREK</sequence>
<protein>
    <submittedName>
        <fullName evidence="1">Uncharacterized protein</fullName>
    </submittedName>
</protein>
<dbReference type="AlphaFoldDB" id="A0A6P1QT44"/>
<dbReference type="OrthoDB" id="1249049at2"/>